<keyword evidence="4" id="KW-1185">Reference proteome</keyword>
<gene>
    <name evidence="3" type="ORF">GCM10011386_18810</name>
</gene>
<keyword evidence="2" id="KW-0479">Metal-binding</keyword>
<dbReference type="RefSeq" id="WP_188749927.1">
    <property type="nucleotide sequence ID" value="NZ_BMIK01000005.1"/>
</dbReference>
<comment type="caution">
    <text evidence="3">The sequence shown here is derived from an EMBL/GenBank/DDBJ whole genome shotgun (WGS) entry which is preliminary data.</text>
</comment>
<evidence type="ECO:0000313" key="3">
    <source>
        <dbReference type="EMBL" id="GGC27001.1"/>
    </source>
</evidence>
<reference evidence="4" key="1">
    <citation type="journal article" date="2019" name="Int. J. Syst. Evol. Microbiol.">
        <title>The Global Catalogue of Microorganisms (GCM) 10K type strain sequencing project: providing services to taxonomists for standard genome sequencing and annotation.</title>
        <authorList>
            <consortium name="The Broad Institute Genomics Platform"/>
            <consortium name="The Broad Institute Genome Sequencing Center for Infectious Disease"/>
            <person name="Wu L."/>
            <person name="Ma J."/>
        </authorList>
    </citation>
    <scope>NUCLEOTIDE SEQUENCE [LARGE SCALE GENOMIC DNA]</scope>
    <source>
        <strain evidence="4">CGMCC 1.15342</strain>
    </source>
</reference>
<dbReference type="InterPro" id="IPR007837">
    <property type="entry name" value="DinB"/>
</dbReference>
<comment type="similarity">
    <text evidence="1">Belongs to the DinB family.</text>
</comment>
<dbReference type="EMBL" id="BMIK01000005">
    <property type="protein sequence ID" value="GGC27001.1"/>
    <property type="molecule type" value="Genomic_DNA"/>
</dbReference>
<name>A0ABQ1LPU7_9SPHI</name>
<dbReference type="PANTHER" id="PTHR37302">
    <property type="entry name" value="SLR1116 PROTEIN"/>
    <property type="match status" value="1"/>
</dbReference>
<organism evidence="3 4">
    <name type="scientific">Parapedobacter defluvii</name>
    <dbReference type="NCBI Taxonomy" id="2045106"/>
    <lineage>
        <taxon>Bacteria</taxon>
        <taxon>Pseudomonadati</taxon>
        <taxon>Bacteroidota</taxon>
        <taxon>Sphingobacteriia</taxon>
        <taxon>Sphingobacteriales</taxon>
        <taxon>Sphingobacteriaceae</taxon>
        <taxon>Parapedobacter</taxon>
    </lineage>
</organism>
<sequence length="147" mass="16907">MKTFFENLFTYNHHCNQQLAAILSEKPEQADVKSMSLFSHMLNAHQIWNNRILGQPTGCTVWESRPSDAFAAIDQHNFNQTITLLGSFGLTDPITYKTSDGRPFVNTVGDILFHVINHSTYHRGQIALLFRQNGMEPLITDYIFYKR</sequence>
<dbReference type="Gene3D" id="1.20.120.450">
    <property type="entry name" value="dinb family like domain"/>
    <property type="match status" value="1"/>
</dbReference>
<dbReference type="SUPFAM" id="SSF109854">
    <property type="entry name" value="DinB/YfiT-like putative metalloenzymes"/>
    <property type="match status" value="1"/>
</dbReference>
<dbReference type="Proteomes" id="UP000597338">
    <property type="component" value="Unassembled WGS sequence"/>
</dbReference>
<dbReference type="PANTHER" id="PTHR37302:SF3">
    <property type="entry name" value="DAMAGE-INDUCIBLE PROTEIN DINB"/>
    <property type="match status" value="1"/>
</dbReference>
<evidence type="ECO:0000256" key="1">
    <source>
        <dbReference type="ARBA" id="ARBA00008635"/>
    </source>
</evidence>
<evidence type="ECO:0000313" key="4">
    <source>
        <dbReference type="Proteomes" id="UP000597338"/>
    </source>
</evidence>
<protein>
    <recommendedName>
        <fullName evidence="5">Damage-inducible protein DinB</fullName>
    </recommendedName>
</protein>
<dbReference type="InterPro" id="IPR034660">
    <property type="entry name" value="DinB/YfiT-like"/>
</dbReference>
<dbReference type="Pfam" id="PF05163">
    <property type="entry name" value="DinB"/>
    <property type="match status" value="1"/>
</dbReference>
<evidence type="ECO:0000256" key="2">
    <source>
        <dbReference type="ARBA" id="ARBA00022723"/>
    </source>
</evidence>
<proteinExistence type="inferred from homology"/>
<accession>A0ABQ1LPU7</accession>
<evidence type="ECO:0008006" key="5">
    <source>
        <dbReference type="Google" id="ProtNLM"/>
    </source>
</evidence>